<dbReference type="Gene3D" id="3.40.50.720">
    <property type="entry name" value="NAD(P)-binding Rossmann-like Domain"/>
    <property type="match status" value="1"/>
</dbReference>
<dbReference type="InterPro" id="IPR036291">
    <property type="entry name" value="NAD(P)-bd_dom_sf"/>
</dbReference>
<accession>A0ABU1WVT5</accession>
<dbReference type="PANTHER" id="PTHR14097:SF7">
    <property type="entry name" value="OXIDOREDUCTASE HTATIP2"/>
    <property type="match status" value="1"/>
</dbReference>
<dbReference type="SUPFAM" id="SSF51735">
    <property type="entry name" value="NAD(P)-binding Rossmann-fold domains"/>
    <property type="match status" value="1"/>
</dbReference>
<organism evidence="1 2">
    <name type="scientific">Hydrogenophaga palleronii</name>
    <dbReference type="NCBI Taxonomy" id="65655"/>
    <lineage>
        <taxon>Bacteria</taxon>
        <taxon>Pseudomonadati</taxon>
        <taxon>Pseudomonadota</taxon>
        <taxon>Betaproteobacteria</taxon>
        <taxon>Burkholderiales</taxon>
        <taxon>Comamonadaceae</taxon>
        <taxon>Hydrogenophaga</taxon>
    </lineage>
</organism>
<comment type="caution">
    <text evidence="1">The sequence shown here is derived from an EMBL/GenBank/DDBJ whole genome shotgun (WGS) entry which is preliminary data.</text>
</comment>
<evidence type="ECO:0000313" key="2">
    <source>
        <dbReference type="Proteomes" id="UP001265700"/>
    </source>
</evidence>
<evidence type="ECO:0000313" key="1">
    <source>
        <dbReference type="EMBL" id="MDR7153046.1"/>
    </source>
</evidence>
<proteinExistence type="predicted"/>
<keyword evidence="2" id="KW-1185">Reference proteome</keyword>
<name>A0ABU1WVT5_9BURK</name>
<protein>
    <submittedName>
        <fullName evidence="1">Uncharacterized protein YbjT (DUF2867 family)</fullName>
    </submittedName>
</protein>
<dbReference type="EMBL" id="JAVDWU010000017">
    <property type="protein sequence ID" value="MDR7153046.1"/>
    <property type="molecule type" value="Genomic_DNA"/>
</dbReference>
<reference evidence="1 2" key="1">
    <citation type="submission" date="2023-07" db="EMBL/GenBank/DDBJ databases">
        <title>Sorghum-associated microbial communities from plants grown in Nebraska, USA.</title>
        <authorList>
            <person name="Schachtman D."/>
        </authorList>
    </citation>
    <scope>NUCLEOTIDE SEQUENCE [LARGE SCALE GENOMIC DNA]</scope>
    <source>
        <strain evidence="1 2">4249</strain>
    </source>
</reference>
<sequence length="210" mass="22853">MTTLLILGATGLVGRSVLSQALADRSVRRVVAPTRKPLPPHARLHNPQPDFERLPGDADWWKVDAVICALGTTIAKAGSREAFYRVDHDLPLRAAELALAHGARAYALNSALGADPLSKVFYSRTKGELERDLQKLGYPSLTLVRPGLIGGEREESRPAEQIGVTLSQWLRPLLPLRYRVVPAENIAHHLLLAALAARHGVHAVPSEAMV</sequence>
<gene>
    <name evidence="1" type="ORF">J2W49_005026</name>
</gene>
<dbReference type="RefSeq" id="WP_310322410.1">
    <property type="nucleotide sequence ID" value="NZ_JAVDWU010000017.1"/>
</dbReference>
<dbReference type="Proteomes" id="UP001265700">
    <property type="component" value="Unassembled WGS sequence"/>
</dbReference>
<dbReference type="PANTHER" id="PTHR14097">
    <property type="entry name" value="OXIDOREDUCTASE HTATIP2"/>
    <property type="match status" value="1"/>
</dbReference>